<keyword evidence="2" id="KW-0472">Membrane</keyword>
<evidence type="ECO:0000256" key="2">
    <source>
        <dbReference type="SAM" id="Phobius"/>
    </source>
</evidence>
<feature type="compositionally biased region" description="Pro residues" evidence="1">
    <location>
        <begin position="45"/>
        <end position="73"/>
    </location>
</feature>
<evidence type="ECO:0000313" key="4">
    <source>
        <dbReference type="Proteomes" id="UP001603978"/>
    </source>
</evidence>
<accession>A0ABW7ANY5</accession>
<keyword evidence="2" id="KW-0812">Transmembrane</keyword>
<dbReference type="Proteomes" id="UP001603978">
    <property type="component" value="Unassembled WGS sequence"/>
</dbReference>
<dbReference type="RefSeq" id="WP_393173568.1">
    <property type="nucleotide sequence ID" value="NZ_JBICRM010000033.1"/>
</dbReference>
<protein>
    <recommendedName>
        <fullName evidence="5">DUF4352 domain-containing protein</fullName>
    </recommendedName>
</protein>
<keyword evidence="2" id="KW-1133">Transmembrane helix</keyword>
<keyword evidence="4" id="KW-1185">Reference proteome</keyword>
<sequence>MMPSRRPPGTYPDQQVWPPAPYGEPANGATQPLPAVPGTGATSPNPGPRPPSPAFAPPPPPENPAPAEQAPPPRRPRTLLLGVGAVAAFVLAVGAPTADQYLFYKSGQPDDILHVVPAGQEQVFEHLAWKSSIAPMEPVPAGTTPDKQWLKITITRKATDDTGTKLTAKPELELRDKQERAWKVEVTEDNVAIDDGQVGKPYTYIAGAVVPKAVAGEVELHLRPDTTYRSDTPTEKLFEVPTDPAEIEKAKHKDVLVFRR</sequence>
<evidence type="ECO:0008006" key="5">
    <source>
        <dbReference type="Google" id="ProtNLM"/>
    </source>
</evidence>
<proteinExistence type="predicted"/>
<comment type="caution">
    <text evidence="3">The sequence shown here is derived from an EMBL/GenBank/DDBJ whole genome shotgun (WGS) entry which is preliminary data.</text>
</comment>
<evidence type="ECO:0000313" key="3">
    <source>
        <dbReference type="EMBL" id="MFG1709116.1"/>
    </source>
</evidence>
<name>A0ABW7ANY5_9ACTN</name>
<organism evidence="3 4">
    <name type="scientific">Nonomuraea marmarensis</name>
    <dbReference type="NCBI Taxonomy" id="3351344"/>
    <lineage>
        <taxon>Bacteria</taxon>
        <taxon>Bacillati</taxon>
        <taxon>Actinomycetota</taxon>
        <taxon>Actinomycetes</taxon>
        <taxon>Streptosporangiales</taxon>
        <taxon>Streptosporangiaceae</taxon>
        <taxon>Nonomuraea</taxon>
    </lineage>
</organism>
<feature type="transmembrane region" description="Helical" evidence="2">
    <location>
        <begin position="79"/>
        <end position="98"/>
    </location>
</feature>
<gene>
    <name evidence="3" type="ORF">ACFLIM_38590</name>
</gene>
<dbReference type="EMBL" id="JBICRM010000033">
    <property type="protein sequence ID" value="MFG1709116.1"/>
    <property type="molecule type" value="Genomic_DNA"/>
</dbReference>
<feature type="compositionally biased region" description="Pro residues" evidence="1">
    <location>
        <begin position="1"/>
        <end position="10"/>
    </location>
</feature>
<reference evidence="3 4" key="1">
    <citation type="submission" date="2024-10" db="EMBL/GenBank/DDBJ databases">
        <authorList>
            <person name="Topkara A.R."/>
            <person name="Saygin H."/>
        </authorList>
    </citation>
    <scope>NUCLEOTIDE SEQUENCE [LARGE SCALE GENOMIC DNA]</scope>
    <source>
        <strain evidence="3 4">M3C6</strain>
    </source>
</reference>
<evidence type="ECO:0000256" key="1">
    <source>
        <dbReference type="SAM" id="MobiDB-lite"/>
    </source>
</evidence>
<feature type="region of interest" description="Disordered" evidence="1">
    <location>
        <begin position="1"/>
        <end position="76"/>
    </location>
</feature>